<comment type="caution">
    <text evidence="8">The sequence shown here is derived from an EMBL/GenBank/DDBJ whole genome shotgun (WGS) entry which is preliminary data.</text>
</comment>
<feature type="transmembrane region" description="Helical" evidence="6">
    <location>
        <begin position="20"/>
        <end position="42"/>
    </location>
</feature>
<dbReference type="PROSITE" id="PS50922">
    <property type="entry name" value="TLC"/>
    <property type="match status" value="1"/>
</dbReference>
<dbReference type="Proteomes" id="UP000283269">
    <property type="component" value="Unassembled WGS sequence"/>
</dbReference>
<dbReference type="PANTHER" id="PTHR13439">
    <property type="entry name" value="CT120 PROTEIN"/>
    <property type="match status" value="1"/>
</dbReference>
<dbReference type="GO" id="GO:0055088">
    <property type="term" value="P:lipid homeostasis"/>
    <property type="evidence" value="ECO:0007669"/>
    <property type="project" value="TreeGrafter"/>
</dbReference>
<protein>
    <recommendedName>
        <fullName evidence="7">TLC domain-containing protein</fullName>
    </recommendedName>
</protein>
<dbReference type="EMBL" id="NHYD01000797">
    <property type="protein sequence ID" value="PPQ93266.1"/>
    <property type="molecule type" value="Genomic_DNA"/>
</dbReference>
<dbReference type="InterPro" id="IPR006634">
    <property type="entry name" value="TLC-dom"/>
</dbReference>
<organism evidence="8 9">
    <name type="scientific">Psilocybe cyanescens</name>
    <dbReference type="NCBI Taxonomy" id="93625"/>
    <lineage>
        <taxon>Eukaryota</taxon>
        <taxon>Fungi</taxon>
        <taxon>Dikarya</taxon>
        <taxon>Basidiomycota</taxon>
        <taxon>Agaricomycotina</taxon>
        <taxon>Agaricomycetes</taxon>
        <taxon>Agaricomycetidae</taxon>
        <taxon>Agaricales</taxon>
        <taxon>Agaricineae</taxon>
        <taxon>Strophariaceae</taxon>
        <taxon>Psilocybe</taxon>
    </lineage>
</organism>
<dbReference type="STRING" id="93625.A0A409XRE2"/>
<evidence type="ECO:0000256" key="6">
    <source>
        <dbReference type="SAM" id="Phobius"/>
    </source>
</evidence>
<reference evidence="8 9" key="1">
    <citation type="journal article" date="2018" name="Evol. Lett.">
        <title>Horizontal gene cluster transfer increased hallucinogenic mushroom diversity.</title>
        <authorList>
            <person name="Reynolds H.T."/>
            <person name="Vijayakumar V."/>
            <person name="Gluck-Thaler E."/>
            <person name="Korotkin H.B."/>
            <person name="Matheny P.B."/>
            <person name="Slot J.C."/>
        </authorList>
    </citation>
    <scope>NUCLEOTIDE SEQUENCE [LARGE SCALE GENOMIC DNA]</scope>
    <source>
        <strain evidence="8 9">2631</strain>
    </source>
</reference>
<dbReference type="FunCoup" id="A0A409XRE2">
    <property type="interactions" value="163"/>
</dbReference>
<accession>A0A409XRE2</accession>
<proteinExistence type="predicted"/>
<dbReference type="SMART" id="SM00724">
    <property type="entry name" value="TLC"/>
    <property type="match status" value="1"/>
</dbReference>
<keyword evidence="9" id="KW-1185">Reference proteome</keyword>
<evidence type="ECO:0000313" key="8">
    <source>
        <dbReference type="EMBL" id="PPQ93266.1"/>
    </source>
</evidence>
<dbReference type="PANTHER" id="PTHR13439:SF0">
    <property type="entry name" value="TOPOISOMERASE I DAMAGE AFFECTED PROTEIN 4"/>
    <property type="match status" value="1"/>
</dbReference>
<evidence type="ECO:0000256" key="3">
    <source>
        <dbReference type="ARBA" id="ARBA00022989"/>
    </source>
</evidence>
<feature type="transmembrane region" description="Helical" evidence="6">
    <location>
        <begin position="62"/>
        <end position="84"/>
    </location>
</feature>
<evidence type="ECO:0000259" key="7">
    <source>
        <dbReference type="PROSITE" id="PS50922"/>
    </source>
</evidence>
<sequence length="287" mass="32634">MAFLEKFISETLGLTKFPPYLSTFYWAFLGFLLVHQVIAPVFSARWFPTAYAGKSKAAKNNWSIHVVSQVHVLIIVPYALYCILNEDAERGLDKAFGWDTRVGYVHAIASGYFLWDSLDAIFNFIDPGFVAHGVACLAIYTMSYKPFVAYYGTRCLLWETSTFFLNNHWFLDKTGRTGTRAQLINGFFLLASFFLVRIVYGGYISVQFLITLMEVRHDVPIAYTVVYGLGNVVLQTLNWFWFYKMIAALRKRFDGNDQVKLAGDDVIPTHINNGRPPTPLAVGEEHS</sequence>
<evidence type="ECO:0000256" key="5">
    <source>
        <dbReference type="PROSITE-ProRule" id="PRU00205"/>
    </source>
</evidence>
<evidence type="ECO:0000256" key="4">
    <source>
        <dbReference type="ARBA" id="ARBA00023136"/>
    </source>
</evidence>
<evidence type="ECO:0000313" key="9">
    <source>
        <dbReference type="Proteomes" id="UP000283269"/>
    </source>
</evidence>
<keyword evidence="3 6" id="KW-1133">Transmembrane helix</keyword>
<dbReference type="GO" id="GO:0005783">
    <property type="term" value="C:endoplasmic reticulum"/>
    <property type="evidence" value="ECO:0007669"/>
    <property type="project" value="TreeGrafter"/>
</dbReference>
<dbReference type="InterPro" id="IPR050846">
    <property type="entry name" value="TLCD"/>
</dbReference>
<gene>
    <name evidence="8" type="ORF">CVT25_015264</name>
</gene>
<evidence type="ECO:0000256" key="1">
    <source>
        <dbReference type="ARBA" id="ARBA00004141"/>
    </source>
</evidence>
<feature type="transmembrane region" description="Helical" evidence="6">
    <location>
        <begin position="220"/>
        <end position="242"/>
    </location>
</feature>
<dbReference type="InParanoid" id="A0A409XRE2"/>
<feature type="domain" description="TLC" evidence="7">
    <location>
        <begin position="57"/>
        <end position="254"/>
    </location>
</feature>
<evidence type="ECO:0000256" key="2">
    <source>
        <dbReference type="ARBA" id="ARBA00022692"/>
    </source>
</evidence>
<dbReference type="AlphaFoldDB" id="A0A409XRE2"/>
<dbReference type="GO" id="GO:0016020">
    <property type="term" value="C:membrane"/>
    <property type="evidence" value="ECO:0007669"/>
    <property type="project" value="UniProtKB-SubCell"/>
</dbReference>
<keyword evidence="4 5" id="KW-0472">Membrane</keyword>
<name>A0A409XRE2_PSICY</name>
<dbReference type="Pfam" id="PF03798">
    <property type="entry name" value="TRAM_LAG1_CLN8"/>
    <property type="match status" value="1"/>
</dbReference>
<keyword evidence="2 5" id="KW-0812">Transmembrane</keyword>
<feature type="transmembrane region" description="Helical" evidence="6">
    <location>
        <begin position="121"/>
        <end position="140"/>
    </location>
</feature>
<dbReference type="OrthoDB" id="10266980at2759"/>
<feature type="transmembrane region" description="Helical" evidence="6">
    <location>
        <begin position="183"/>
        <end position="200"/>
    </location>
</feature>
<comment type="subcellular location">
    <subcellularLocation>
        <location evidence="1">Membrane</location>
        <topology evidence="1">Multi-pass membrane protein</topology>
    </subcellularLocation>
</comment>